<protein>
    <submittedName>
        <fullName evidence="1">Uncharacterized protein</fullName>
    </submittedName>
</protein>
<comment type="caution">
    <text evidence="1">The sequence shown here is derived from an EMBL/GenBank/DDBJ whole genome shotgun (WGS) entry which is preliminary data.</text>
</comment>
<gene>
    <name evidence="1" type="ORF">XENOCAPTIV_021537</name>
</gene>
<dbReference type="Proteomes" id="UP001434883">
    <property type="component" value="Unassembled WGS sequence"/>
</dbReference>
<sequence length="61" mass="6651">IQTGGDRPGGSKALHSFVAGQKLSFNFHPVEERKSAEVPEQGQRKYQVKLCIPKEDGPEGS</sequence>
<evidence type="ECO:0000313" key="2">
    <source>
        <dbReference type="Proteomes" id="UP001434883"/>
    </source>
</evidence>
<keyword evidence="2" id="KW-1185">Reference proteome</keyword>
<organism evidence="1 2">
    <name type="scientific">Xenoophorus captivus</name>
    <dbReference type="NCBI Taxonomy" id="1517983"/>
    <lineage>
        <taxon>Eukaryota</taxon>
        <taxon>Metazoa</taxon>
        <taxon>Chordata</taxon>
        <taxon>Craniata</taxon>
        <taxon>Vertebrata</taxon>
        <taxon>Euteleostomi</taxon>
        <taxon>Actinopterygii</taxon>
        <taxon>Neopterygii</taxon>
        <taxon>Teleostei</taxon>
        <taxon>Neoteleostei</taxon>
        <taxon>Acanthomorphata</taxon>
        <taxon>Ovalentaria</taxon>
        <taxon>Atherinomorphae</taxon>
        <taxon>Cyprinodontiformes</taxon>
        <taxon>Goodeidae</taxon>
        <taxon>Xenoophorus</taxon>
    </lineage>
</organism>
<proteinExistence type="predicted"/>
<accession>A0ABV0QW46</accession>
<feature type="non-terminal residue" evidence="1">
    <location>
        <position position="1"/>
    </location>
</feature>
<dbReference type="EMBL" id="JAHRIN010025679">
    <property type="protein sequence ID" value="MEQ2200065.1"/>
    <property type="molecule type" value="Genomic_DNA"/>
</dbReference>
<evidence type="ECO:0000313" key="1">
    <source>
        <dbReference type="EMBL" id="MEQ2200065.1"/>
    </source>
</evidence>
<name>A0ABV0QW46_9TELE</name>
<reference evidence="1 2" key="1">
    <citation type="submission" date="2021-06" db="EMBL/GenBank/DDBJ databases">
        <authorList>
            <person name="Palmer J.M."/>
        </authorList>
    </citation>
    <scope>NUCLEOTIDE SEQUENCE [LARGE SCALE GENOMIC DNA]</scope>
    <source>
        <strain evidence="1 2">XC_2019</strain>
        <tissue evidence="1">Muscle</tissue>
    </source>
</reference>